<dbReference type="Proteomes" id="UP001152561">
    <property type="component" value="Unassembled WGS sequence"/>
</dbReference>
<proteinExistence type="predicted"/>
<sequence>MSSQSSAQDTRLYIQLHHDPAACNIYSILEGFVLFSVARSTIRGSVDMDGMSDILGGKTPVGGFPPAVLAMVAEGITVKSCEDGG</sequence>
<evidence type="ECO:0000313" key="1">
    <source>
        <dbReference type="EMBL" id="KAJ8550212.1"/>
    </source>
</evidence>
<gene>
    <name evidence="1" type="ORF">K7X08_034138</name>
</gene>
<comment type="caution">
    <text evidence="1">The sequence shown here is derived from an EMBL/GenBank/DDBJ whole genome shotgun (WGS) entry which is preliminary data.</text>
</comment>
<evidence type="ECO:0000313" key="2">
    <source>
        <dbReference type="Proteomes" id="UP001152561"/>
    </source>
</evidence>
<accession>A0A9Q1M421</accession>
<reference evidence="2" key="1">
    <citation type="journal article" date="2023" name="Proc. Natl. Acad. Sci. U.S.A.">
        <title>Genomic and structural basis for evolution of tropane alkaloid biosynthesis.</title>
        <authorList>
            <person name="Wanga Y.-J."/>
            <person name="Taina T."/>
            <person name="Yua J.-Y."/>
            <person name="Lia J."/>
            <person name="Xua B."/>
            <person name="Chenc J."/>
            <person name="D'Auriad J.C."/>
            <person name="Huanga J.-P."/>
            <person name="Huanga S.-X."/>
        </authorList>
    </citation>
    <scope>NUCLEOTIDE SEQUENCE [LARGE SCALE GENOMIC DNA]</scope>
    <source>
        <strain evidence="2">cv. KIB-2019</strain>
    </source>
</reference>
<dbReference type="AlphaFoldDB" id="A0A9Q1M421"/>
<protein>
    <submittedName>
        <fullName evidence="1">Uncharacterized protein</fullName>
    </submittedName>
</protein>
<name>A0A9Q1M421_9SOLA</name>
<dbReference type="EMBL" id="JAJAGQ010000011">
    <property type="protein sequence ID" value="KAJ8550212.1"/>
    <property type="molecule type" value="Genomic_DNA"/>
</dbReference>
<organism evidence="1 2">
    <name type="scientific">Anisodus acutangulus</name>
    <dbReference type="NCBI Taxonomy" id="402998"/>
    <lineage>
        <taxon>Eukaryota</taxon>
        <taxon>Viridiplantae</taxon>
        <taxon>Streptophyta</taxon>
        <taxon>Embryophyta</taxon>
        <taxon>Tracheophyta</taxon>
        <taxon>Spermatophyta</taxon>
        <taxon>Magnoliopsida</taxon>
        <taxon>eudicotyledons</taxon>
        <taxon>Gunneridae</taxon>
        <taxon>Pentapetalae</taxon>
        <taxon>asterids</taxon>
        <taxon>lamiids</taxon>
        <taxon>Solanales</taxon>
        <taxon>Solanaceae</taxon>
        <taxon>Solanoideae</taxon>
        <taxon>Hyoscyameae</taxon>
        <taxon>Anisodus</taxon>
    </lineage>
</organism>
<keyword evidence="2" id="KW-1185">Reference proteome</keyword>